<reference evidence="2" key="1">
    <citation type="submission" date="2020-10" db="EMBL/GenBank/DDBJ databases">
        <authorList>
            <person name="Gilroy R."/>
        </authorList>
    </citation>
    <scope>NUCLEOTIDE SEQUENCE</scope>
    <source>
        <strain evidence="2">ChiGjej3B3-5194</strain>
    </source>
</reference>
<keyword evidence="1" id="KW-0812">Transmembrane</keyword>
<accession>A0A9D1FFC1</accession>
<evidence type="ECO:0000313" key="3">
    <source>
        <dbReference type="Proteomes" id="UP000886742"/>
    </source>
</evidence>
<sequence length="66" mass="7822">MLKLLRHLTGRELLLIFICLVFIVIQVWLSLKLPDFMAEITRLVQTRSHSMRAILSVPRVLAKRHW</sequence>
<dbReference type="Proteomes" id="UP000886742">
    <property type="component" value="Unassembled WGS sequence"/>
</dbReference>
<comment type="caution">
    <text evidence="2">The sequence shown here is derived from an EMBL/GenBank/DDBJ whole genome shotgun (WGS) entry which is preliminary data.</text>
</comment>
<gene>
    <name evidence="2" type="ORF">IAD02_01520</name>
</gene>
<evidence type="ECO:0000313" key="2">
    <source>
        <dbReference type="EMBL" id="HIS70649.1"/>
    </source>
</evidence>
<reference evidence="2" key="2">
    <citation type="journal article" date="2021" name="PeerJ">
        <title>Extensive microbial diversity within the chicken gut microbiome revealed by metagenomics and culture.</title>
        <authorList>
            <person name="Gilroy R."/>
            <person name="Ravi A."/>
            <person name="Getino M."/>
            <person name="Pursley I."/>
            <person name="Horton D.L."/>
            <person name="Alikhan N.F."/>
            <person name="Baker D."/>
            <person name="Gharbi K."/>
            <person name="Hall N."/>
            <person name="Watson M."/>
            <person name="Adriaenssens E.M."/>
            <person name="Foster-Nyarko E."/>
            <person name="Jarju S."/>
            <person name="Secka A."/>
            <person name="Antonio M."/>
            <person name="Oren A."/>
            <person name="Chaudhuri R.R."/>
            <person name="La Ragione R."/>
            <person name="Hildebrand F."/>
            <person name="Pallen M.J."/>
        </authorList>
    </citation>
    <scope>NUCLEOTIDE SEQUENCE</scope>
    <source>
        <strain evidence="2">ChiGjej3B3-5194</strain>
    </source>
</reference>
<keyword evidence="1" id="KW-1133">Transmembrane helix</keyword>
<evidence type="ECO:0000256" key="1">
    <source>
        <dbReference type="SAM" id="Phobius"/>
    </source>
</evidence>
<organism evidence="2 3">
    <name type="scientific">Candidatus Enterousia intestinigallinarum</name>
    <dbReference type="NCBI Taxonomy" id="2840790"/>
    <lineage>
        <taxon>Bacteria</taxon>
        <taxon>Pseudomonadati</taxon>
        <taxon>Pseudomonadota</taxon>
        <taxon>Alphaproteobacteria</taxon>
        <taxon>Candidatus Enterousia</taxon>
    </lineage>
</organism>
<name>A0A9D1FFC1_9PROT</name>
<protein>
    <submittedName>
        <fullName evidence="2">Uncharacterized protein</fullName>
    </submittedName>
</protein>
<keyword evidence="1" id="KW-0472">Membrane</keyword>
<dbReference type="AlphaFoldDB" id="A0A9D1FFC1"/>
<feature type="transmembrane region" description="Helical" evidence="1">
    <location>
        <begin position="12"/>
        <end position="31"/>
    </location>
</feature>
<dbReference type="EMBL" id="DVJI01000008">
    <property type="protein sequence ID" value="HIS70649.1"/>
    <property type="molecule type" value="Genomic_DNA"/>
</dbReference>
<proteinExistence type="predicted"/>